<dbReference type="RefSeq" id="XP_043171361.1">
    <property type="nucleotide sequence ID" value="XM_043315426.1"/>
</dbReference>
<dbReference type="SUPFAM" id="SSF51735">
    <property type="entry name" value="NAD(P)-binding Rossmann-fold domains"/>
    <property type="match status" value="1"/>
</dbReference>
<sequence>MQCYTEIAPPTAVSHAINLPFLHSRSNNLVVAKNSLLQIFELKSTTTEVTPGGGDESENAAANLDTEAADVPLQRTENTAKLVLVGEFPLAGTVISLARVKALNTKSKGEALLVAFRDAKLSLVEWDPETYNLHTISIHYYENPDLPGIAPWSADLKDTYNFLTADPSSRCAALKFGTHNLAILPFRQRDLVEDDYDSDAEAPKETKAEHAVEHKTPYSSSFVLPLTNLDPTLTHPVHLAFLHEYREPTFGIVAASRATAPSLLAHRKDILTYSVFTLDLEQKASTTLLSVSGLPYDITKVVPLPSPIGGALLVGGNEIIHVDQGGKTNGVAVNEFAKACTSFPLSDQSDLALRLEGCQVELLSQDTGDVMIVLNSGRILILTFTLDGRTVSGMTIQTVSEDHGGHVLQAAASCTSNLGRGRLFIGSEDGESVMLGWTGTSTQLRRKQSHADSDGDEDMSDEEDVDDMEDDLYNDTAPAVQKITAAVSEPTAPGTYTFRIHDVLPSIAPIKAAILHPGKDTESLNKGEIMLSTGRGAAGAITALDRELHPVSVATKELPSAHGVWAVHARKQAPGDVTAAFGEDTEANMATDVDYDQYLVVSKVGEDGTESTVVYEVNGNELSETDKGDFEREEGSTLFVGVLAAGTKVVQVMRTEVRTYDSELNMDQILPMEDEETGNELNVINASFADPYLLILREDSSVKIFKATGDGELEDVEATGLSGTQWLSASLFKSSSFTDVFAFLLTPEGGLRVFAMSDMEKPCYVAEALSFLPPVLVMDYVPKRSAIKATITEILAADLGDATSKSPHLIIRTSNDNLVIYKAFHSPSRSASELWTQNLRWVKLSQQHVPRYIEDTGSEDPGFESTLLALDDICGYSTVFQRGTTPAFIFKESSSAPRVIGLSGKPVKSLTSFHTSNCQRGFAYLDSTHTLRISQLPPQTHYGHLGWPTRRMPMDADVHALAYHPAGLYIVGTGQQEEYQLDPSETYHYELPKEDMTFKPTIERGVIKLVDEKSWAIIDTHTLDPQEVVLSIKTLNLEVSETTHQRKDLVAVGTSIVHGEDLATKGCIRIFEVITVVPEPDRPETNKRLKLIVKDEVKGAVSAISGLGTQGFLIMAQGQKCMVRGLKEDGTLLPVAFVDMQCYVSDLKNLPGTGMLAMADAYRGVWFTGYTEEPYKMSLFARSKHGLETVAVEFLPFDQQLHLVVADADMNLQMLQFDPDNPKSEAGSRLLHKSTFHTGHFPTSLHLVTSHLNLPSTTDTFTTDPINDDGDMEDDTTPSPSPSTPKQPLHQILHTTQSGTLALITPLSEDSYRRLSNLTAYLANTLDSPASLNPRAFRTGEMSNEGGWDAGTGARGVLDGNLLMRWGELGERGRREGMGKYGEGQEGEWLFWGEREPQHKMTKIIAITGATGSQGGGVANILLDTPGWKIRAITRNANSQKAHDLASRGAEVVQANFDDEDSLVKSFEGVHAVFGVTNFWEYIFTGNSQSKSGEIEEEQAMRLARAVSRTPTVEHYIWSTLPGARDLTKGQVEVPHLDYKSKVDERIKRELPELGRKTTFLFFGYYPTNMAFFPMLKPIEYPGANGKYAQFVPTRASSQIPVAGDMAVTPGIWVRQILANYPKTLGKYASVAPEKLTFGEILNLWSEVSGREAVYCEVGKKQYEELWGVGGNEFARQMEFGELVTDWTTPLADDFLSMEDLGIVEQGIGCKAAFERVKEFL</sequence>
<feature type="compositionally biased region" description="Acidic residues" evidence="3">
    <location>
        <begin position="1266"/>
        <end position="1276"/>
    </location>
</feature>
<dbReference type="GO" id="GO:0003676">
    <property type="term" value="F:nucleic acid binding"/>
    <property type="evidence" value="ECO:0007669"/>
    <property type="project" value="InterPro"/>
</dbReference>
<dbReference type="InterPro" id="IPR015943">
    <property type="entry name" value="WD40/YVTN_repeat-like_dom_sf"/>
</dbReference>
<dbReference type="EMBL" id="CAJRGZ010000022">
    <property type="protein sequence ID" value="CAG5174499.1"/>
    <property type="molecule type" value="Genomic_DNA"/>
</dbReference>
<dbReference type="Gene3D" id="2.130.10.10">
    <property type="entry name" value="YVTN repeat-like/Quinoprotein amine dehydrogenase"/>
    <property type="match status" value="2"/>
</dbReference>
<dbReference type="Pfam" id="PF10433">
    <property type="entry name" value="Beta-prop_RSE1_1st"/>
    <property type="match status" value="1"/>
</dbReference>
<keyword evidence="2" id="KW-0539">Nucleus</keyword>
<evidence type="ECO:0000313" key="9">
    <source>
        <dbReference type="Proteomes" id="UP000676310"/>
    </source>
</evidence>
<evidence type="ECO:0000259" key="4">
    <source>
        <dbReference type="Pfam" id="PF03178"/>
    </source>
</evidence>
<comment type="caution">
    <text evidence="8">The sequence shown here is derived from an EMBL/GenBank/DDBJ whole genome shotgun (WGS) entry which is preliminary data.</text>
</comment>
<feature type="domain" description="RSE1/DDB1/CPSF1 first beta-propeller" evidence="6">
    <location>
        <begin position="76"/>
        <end position="436"/>
    </location>
</feature>
<evidence type="ECO:0000256" key="2">
    <source>
        <dbReference type="ARBA" id="ARBA00023242"/>
    </source>
</evidence>
<feature type="domain" description="RSE1/DDB1/CPSF1 second beta-propeller" evidence="7">
    <location>
        <begin position="553"/>
        <end position="936"/>
    </location>
</feature>
<proteinExistence type="predicted"/>
<feature type="domain" description="RSE1/DDB1/CPSF1 C-terminal" evidence="4">
    <location>
        <begin position="1006"/>
        <end position="1366"/>
    </location>
</feature>
<dbReference type="InterPro" id="IPR004871">
    <property type="entry name" value="RSE1/DDB1/CPSF1_C"/>
</dbReference>
<dbReference type="InterPro" id="IPR018846">
    <property type="entry name" value="Beta-prop_RSE1/DDB1/CPSF1_1st"/>
</dbReference>
<protein>
    <submittedName>
        <fullName evidence="8">Uncharacterized protein</fullName>
    </submittedName>
</protein>
<comment type="subcellular location">
    <subcellularLocation>
        <location evidence="1">Nucleus</location>
    </subcellularLocation>
</comment>
<name>A0A8J2I5I9_9PLEO</name>
<dbReference type="Gene3D" id="3.90.25.10">
    <property type="entry name" value="UDP-galactose 4-epimerase, domain 1"/>
    <property type="match status" value="1"/>
</dbReference>
<feature type="region of interest" description="Disordered" evidence="3">
    <location>
        <begin position="1256"/>
        <end position="1289"/>
    </location>
</feature>
<gene>
    <name evidence="8" type="ORF">ALTATR162_LOCUS7797</name>
</gene>
<evidence type="ECO:0000259" key="7">
    <source>
        <dbReference type="Pfam" id="PF23726"/>
    </source>
</evidence>
<dbReference type="InterPro" id="IPR036291">
    <property type="entry name" value="NAD(P)-bd_dom_sf"/>
</dbReference>
<evidence type="ECO:0000259" key="5">
    <source>
        <dbReference type="Pfam" id="PF05368"/>
    </source>
</evidence>
<dbReference type="FunFam" id="2.130.10.10:FF:000625">
    <property type="entry name" value="mRNA cleavage and polyadenylation factor subunit"/>
    <property type="match status" value="1"/>
</dbReference>
<accession>A0A8J2I5I9</accession>
<dbReference type="Proteomes" id="UP000676310">
    <property type="component" value="Unassembled WGS sequence"/>
</dbReference>
<dbReference type="InterPro" id="IPR058543">
    <property type="entry name" value="Beta-prop_RSE1/DDB1/CPSF1_2nd"/>
</dbReference>
<feature type="domain" description="NmrA-like" evidence="5">
    <location>
        <begin position="1401"/>
        <end position="1666"/>
    </location>
</feature>
<feature type="compositionally biased region" description="Acidic residues" evidence="3">
    <location>
        <begin position="454"/>
        <end position="466"/>
    </location>
</feature>
<dbReference type="GO" id="GO:0005634">
    <property type="term" value="C:nucleus"/>
    <property type="evidence" value="ECO:0007669"/>
    <property type="project" value="UniProtKB-SubCell"/>
</dbReference>
<dbReference type="GeneID" id="67019836"/>
<evidence type="ECO:0000259" key="6">
    <source>
        <dbReference type="Pfam" id="PF10433"/>
    </source>
</evidence>
<dbReference type="Pfam" id="PF05368">
    <property type="entry name" value="NmrA"/>
    <property type="match status" value="1"/>
</dbReference>
<evidence type="ECO:0000256" key="3">
    <source>
        <dbReference type="SAM" id="MobiDB-lite"/>
    </source>
</evidence>
<dbReference type="PANTHER" id="PTHR10644">
    <property type="entry name" value="DNA REPAIR/RNA PROCESSING CPSF FAMILY"/>
    <property type="match status" value="1"/>
</dbReference>
<evidence type="ECO:0000313" key="8">
    <source>
        <dbReference type="EMBL" id="CAG5174499.1"/>
    </source>
</evidence>
<dbReference type="Pfam" id="PF23726">
    <property type="entry name" value="Beta-prop_RSE1_2nd"/>
    <property type="match status" value="1"/>
</dbReference>
<dbReference type="OrthoDB" id="6109at2759"/>
<dbReference type="InterPro" id="IPR050358">
    <property type="entry name" value="RSE1/DDB1/CFT1"/>
</dbReference>
<evidence type="ECO:0000256" key="1">
    <source>
        <dbReference type="ARBA" id="ARBA00004123"/>
    </source>
</evidence>
<dbReference type="Pfam" id="PF03178">
    <property type="entry name" value="CPSF_A"/>
    <property type="match status" value="1"/>
</dbReference>
<dbReference type="Gene3D" id="3.40.50.720">
    <property type="entry name" value="NAD(P)-binding Rossmann-like Domain"/>
    <property type="match status" value="1"/>
</dbReference>
<feature type="compositionally biased region" description="Polar residues" evidence="3">
    <location>
        <begin position="1256"/>
        <end position="1265"/>
    </location>
</feature>
<keyword evidence="9" id="KW-1185">Reference proteome</keyword>
<organism evidence="8 9">
    <name type="scientific">Alternaria atra</name>
    <dbReference type="NCBI Taxonomy" id="119953"/>
    <lineage>
        <taxon>Eukaryota</taxon>
        <taxon>Fungi</taxon>
        <taxon>Dikarya</taxon>
        <taxon>Ascomycota</taxon>
        <taxon>Pezizomycotina</taxon>
        <taxon>Dothideomycetes</taxon>
        <taxon>Pleosporomycetidae</taxon>
        <taxon>Pleosporales</taxon>
        <taxon>Pleosporineae</taxon>
        <taxon>Pleosporaceae</taxon>
        <taxon>Alternaria</taxon>
        <taxon>Alternaria sect. Ulocladioides</taxon>
    </lineage>
</organism>
<dbReference type="CDD" id="cd05251">
    <property type="entry name" value="NmrA_like_SDR_a"/>
    <property type="match status" value="1"/>
</dbReference>
<reference evidence="8" key="1">
    <citation type="submission" date="2021-05" db="EMBL/GenBank/DDBJ databases">
        <authorList>
            <person name="Stam R."/>
        </authorList>
    </citation>
    <scope>NUCLEOTIDE SEQUENCE</scope>
    <source>
        <strain evidence="8">CS162</strain>
    </source>
</reference>
<dbReference type="InterPro" id="IPR008030">
    <property type="entry name" value="NmrA-like"/>
</dbReference>
<feature type="region of interest" description="Disordered" evidence="3">
    <location>
        <begin position="441"/>
        <end position="466"/>
    </location>
</feature>